<dbReference type="NCBIfam" id="TIGR01133">
    <property type="entry name" value="murG"/>
    <property type="match status" value="1"/>
</dbReference>
<evidence type="ECO:0000256" key="5">
    <source>
        <dbReference type="ARBA" id="ARBA00022960"/>
    </source>
</evidence>
<evidence type="ECO:0000259" key="11">
    <source>
        <dbReference type="Pfam" id="PF03033"/>
    </source>
</evidence>
<comment type="catalytic activity">
    <reaction evidence="10">
        <text>di-trans,octa-cis-undecaprenyl diphospho-N-acetyl-alpha-D-muramoyl-L-alanyl-D-glutamyl-meso-2,6-diaminopimeloyl-D-alanyl-D-alanine + UDP-N-acetyl-alpha-D-glucosamine = di-trans,octa-cis-undecaprenyl diphospho-[N-acetyl-alpha-D-glucosaminyl-(1-&gt;4)]-N-acetyl-alpha-D-muramoyl-L-alanyl-D-glutamyl-meso-2,6-diaminopimeloyl-D-alanyl-D-alanine + UDP + H(+)</text>
        <dbReference type="Rhea" id="RHEA:31227"/>
        <dbReference type="ChEBI" id="CHEBI:15378"/>
        <dbReference type="ChEBI" id="CHEBI:57705"/>
        <dbReference type="ChEBI" id="CHEBI:58223"/>
        <dbReference type="ChEBI" id="CHEBI:61387"/>
        <dbReference type="ChEBI" id="CHEBI:61388"/>
        <dbReference type="EC" id="2.4.1.227"/>
    </reaction>
</comment>
<evidence type="ECO:0000256" key="9">
    <source>
        <dbReference type="ARBA" id="ARBA00023316"/>
    </source>
</evidence>
<dbReference type="GO" id="GO:0050511">
    <property type="term" value="F:undecaprenyldiphospho-muramoylpentapeptide beta-N-acetylglucosaminyltransferase activity"/>
    <property type="evidence" value="ECO:0007669"/>
    <property type="project" value="UniProtKB-UniRule"/>
</dbReference>
<keyword evidence="3 10" id="KW-0328">Glycosyltransferase</keyword>
<evidence type="ECO:0000256" key="6">
    <source>
        <dbReference type="ARBA" id="ARBA00022984"/>
    </source>
</evidence>
<comment type="pathway">
    <text evidence="10">Cell wall biogenesis; peptidoglycan biosynthesis.</text>
</comment>
<feature type="domain" description="Glycosyl transferase family 28 C-terminal" evidence="12">
    <location>
        <begin position="192"/>
        <end position="353"/>
    </location>
</feature>
<dbReference type="InterPro" id="IPR007235">
    <property type="entry name" value="Glyco_trans_28_C"/>
</dbReference>
<comment type="similarity">
    <text evidence="10">Belongs to the glycosyltransferase 28 family. MurG subfamily.</text>
</comment>
<proteinExistence type="inferred from homology"/>
<dbReference type="PANTHER" id="PTHR21015:SF22">
    <property type="entry name" value="GLYCOSYLTRANSFERASE"/>
    <property type="match status" value="1"/>
</dbReference>
<dbReference type="SUPFAM" id="SSF53756">
    <property type="entry name" value="UDP-Glycosyltransferase/glycogen phosphorylase"/>
    <property type="match status" value="1"/>
</dbReference>
<dbReference type="GO" id="GO:0005975">
    <property type="term" value="P:carbohydrate metabolic process"/>
    <property type="evidence" value="ECO:0007669"/>
    <property type="project" value="InterPro"/>
</dbReference>
<dbReference type="GO" id="GO:0005886">
    <property type="term" value="C:plasma membrane"/>
    <property type="evidence" value="ECO:0007669"/>
    <property type="project" value="UniProtKB-SubCell"/>
</dbReference>
<dbReference type="Pfam" id="PF04101">
    <property type="entry name" value="Glyco_tran_28_C"/>
    <property type="match status" value="1"/>
</dbReference>
<feature type="binding site" evidence="10">
    <location>
        <position position="305"/>
    </location>
    <ligand>
        <name>UDP-N-acetyl-alpha-D-glucosamine</name>
        <dbReference type="ChEBI" id="CHEBI:57705"/>
    </ligand>
</feature>
<dbReference type="CDD" id="cd03785">
    <property type="entry name" value="GT28_MurG"/>
    <property type="match status" value="1"/>
</dbReference>
<keyword evidence="6 10" id="KW-0573">Peptidoglycan synthesis</keyword>
<dbReference type="InterPro" id="IPR004276">
    <property type="entry name" value="GlycoTrans_28_N"/>
</dbReference>
<keyword evidence="1 10" id="KW-1003">Cell membrane</keyword>
<evidence type="ECO:0000313" key="13">
    <source>
        <dbReference type="EMBL" id="CAA9590742.1"/>
    </source>
</evidence>
<reference evidence="13" key="1">
    <citation type="submission" date="2020-02" db="EMBL/GenBank/DDBJ databases">
        <authorList>
            <person name="Meier V. D."/>
        </authorList>
    </citation>
    <scope>NUCLEOTIDE SEQUENCE</scope>
    <source>
        <strain evidence="13">AVDCRST_MAG18</strain>
    </source>
</reference>
<dbReference type="EMBL" id="CADCWN010000417">
    <property type="protein sequence ID" value="CAA9590742.1"/>
    <property type="molecule type" value="Genomic_DNA"/>
</dbReference>
<keyword evidence="2 10" id="KW-0132">Cell division</keyword>
<dbReference type="PANTHER" id="PTHR21015">
    <property type="entry name" value="UDP-N-ACETYLGLUCOSAMINE--N-ACETYLMURAMYL-(PENTAPEPTIDE) PYROPHOSPHORYL-UNDECAPRENOL N-ACETYLGLUCOSAMINE TRANSFERASE 1"/>
    <property type="match status" value="1"/>
</dbReference>
<keyword evidence="7 10" id="KW-0472">Membrane</keyword>
<keyword evidence="5 10" id="KW-0133">Cell shape</keyword>
<evidence type="ECO:0000256" key="3">
    <source>
        <dbReference type="ARBA" id="ARBA00022676"/>
    </source>
</evidence>
<dbReference type="HAMAP" id="MF_00033">
    <property type="entry name" value="MurG"/>
    <property type="match status" value="1"/>
</dbReference>
<comment type="subcellular location">
    <subcellularLocation>
        <location evidence="10">Cell membrane</location>
        <topology evidence="10">Peripheral membrane protein</topology>
        <orientation evidence="10">Cytoplasmic side</orientation>
    </subcellularLocation>
</comment>
<dbReference type="Gene3D" id="3.40.50.2000">
    <property type="entry name" value="Glycogen Phosphorylase B"/>
    <property type="match status" value="2"/>
</dbReference>
<evidence type="ECO:0000256" key="2">
    <source>
        <dbReference type="ARBA" id="ARBA00022618"/>
    </source>
</evidence>
<comment type="function">
    <text evidence="10">Cell wall formation. Catalyzes the transfer of a GlcNAc subunit on undecaprenyl-pyrophosphoryl-MurNAc-pentapeptide (lipid intermediate I) to form undecaprenyl-pyrophosphoryl-MurNAc-(pentapeptide)GlcNAc (lipid intermediate II).</text>
</comment>
<evidence type="ECO:0000259" key="12">
    <source>
        <dbReference type="Pfam" id="PF04101"/>
    </source>
</evidence>
<organism evidence="13">
    <name type="scientific">uncultured Thermomicrobiales bacterium</name>
    <dbReference type="NCBI Taxonomy" id="1645740"/>
    <lineage>
        <taxon>Bacteria</taxon>
        <taxon>Pseudomonadati</taxon>
        <taxon>Thermomicrobiota</taxon>
        <taxon>Thermomicrobia</taxon>
        <taxon>Thermomicrobiales</taxon>
        <taxon>environmental samples</taxon>
    </lineage>
</organism>
<dbReference type="GO" id="GO:0051301">
    <property type="term" value="P:cell division"/>
    <property type="evidence" value="ECO:0007669"/>
    <property type="project" value="UniProtKB-KW"/>
</dbReference>
<evidence type="ECO:0000256" key="1">
    <source>
        <dbReference type="ARBA" id="ARBA00022475"/>
    </source>
</evidence>
<feature type="binding site" evidence="10">
    <location>
        <position position="169"/>
    </location>
    <ligand>
        <name>UDP-N-acetyl-alpha-D-glucosamine</name>
        <dbReference type="ChEBI" id="CHEBI:57705"/>
    </ligand>
</feature>
<evidence type="ECO:0000256" key="7">
    <source>
        <dbReference type="ARBA" id="ARBA00023136"/>
    </source>
</evidence>
<feature type="binding site" evidence="10">
    <location>
        <begin position="10"/>
        <end position="12"/>
    </location>
    <ligand>
        <name>UDP-N-acetyl-alpha-D-glucosamine</name>
        <dbReference type="ChEBI" id="CHEBI:57705"/>
    </ligand>
</feature>
<sequence>MRMVIAGGGTGGHVTLALATLATLRTRLAGTPLDLLWIGTAGGVERRIADEHGIPFRSIQAGKLRRYLSLENVIDFGRIPIGAGQALVALRRFRPDVVFSTGGFVSVPTVAAAGLLRLPVLIHEQTAQFGLANRLNLRFATTIALPYEASRAFVPRTTRRVVVTGNPVRAEIRHGDRAEGARLLGFNPDLPTIYATGGARGARAINAMIAAILPDLVNRYQIIHSCGTQDVPPTLNDLSAIGARLPEALRSRYVVRDFVGAELPHVYALSALVIGRSGAGTVAELAALGKPALLIPLPGTGGDEQTKNARLLADVGGAIMLAESELTPTSLLATIDQLLDPEARDRLEQLGRAARTQAPPDAAGALAEELLRLWRTGRNG</sequence>
<evidence type="ECO:0000256" key="8">
    <source>
        <dbReference type="ARBA" id="ARBA00023306"/>
    </source>
</evidence>
<dbReference type="Pfam" id="PF03033">
    <property type="entry name" value="Glyco_transf_28"/>
    <property type="match status" value="1"/>
</dbReference>
<dbReference type="EC" id="2.4.1.227" evidence="10"/>
<dbReference type="GO" id="GO:0008360">
    <property type="term" value="P:regulation of cell shape"/>
    <property type="evidence" value="ECO:0007669"/>
    <property type="project" value="UniProtKB-KW"/>
</dbReference>
<protein>
    <recommendedName>
        <fullName evidence="10">UDP-N-acetylglucosamine--N-acetylmuramyl-(pentapeptide) pyrophosphoryl-undecaprenol N-acetylglucosamine transferase</fullName>
        <ecNumber evidence="10">2.4.1.227</ecNumber>
    </recommendedName>
    <alternativeName>
        <fullName evidence="10">Undecaprenyl-PP-MurNAc-pentapeptide-UDPGlcNAc GlcNAc transferase</fullName>
    </alternativeName>
</protein>
<gene>
    <name evidence="10" type="primary">murG</name>
    <name evidence="13" type="ORF">AVDCRST_MAG18-5156</name>
</gene>
<dbReference type="InterPro" id="IPR006009">
    <property type="entry name" value="GlcNAc_MurG"/>
</dbReference>
<accession>A0A6J4VVJ3</accession>
<evidence type="ECO:0000256" key="10">
    <source>
        <dbReference type="HAMAP-Rule" id="MF_00033"/>
    </source>
</evidence>
<comment type="caution">
    <text evidence="10">Lacks conserved residue(s) required for the propagation of feature annotation.</text>
</comment>
<dbReference type="AlphaFoldDB" id="A0A6J4VVJ3"/>
<keyword evidence="9 10" id="KW-0961">Cell wall biogenesis/degradation</keyword>
<dbReference type="UniPathway" id="UPA00219"/>
<feature type="domain" description="Glycosyltransferase family 28 N-terminal" evidence="11">
    <location>
        <begin position="4"/>
        <end position="144"/>
    </location>
</feature>
<name>A0A6J4VVJ3_9BACT</name>
<keyword evidence="8 10" id="KW-0131">Cell cycle</keyword>
<keyword evidence="4 10" id="KW-0808">Transferase</keyword>
<evidence type="ECO:0000256" key="4">
    <source>
        <dbReference type="ARBA" id="ARBA00022679"/>
    </source>
</evidence>
<dbReference type="GO" id="GO:0009252">
    <property type="term" value="P:peptidoglycan biosynthetic process"/>
    <property type="evidence" value="ECO:0007669"/>
    <property type="project" value="UniProtKB-UniRule"/>
</dbReference>
<dbReference type="GO" id="GO:0071555">
    <property type="term" value="P:cell wall organization"/>
    <property type="evidence" value="ECO:0007669"/>
    <property type="project" value="UniProtKB-KW"/>
</dbReference>